<feature type="coiled-coil region" evidence="6">
    <location>
        <begin position="33"/>
        <end position="138"/>
    </location>
</feature>
<dbReference type="Gene3D" id="3.30.565.10">
    <property type="entry name" value="Histidine kinase-like ATPase, C-terminal domain"/>
    <property type="match status" value="1"/>
</dbReference>
<evidence type="ECO:0000256" key="5">
    <source>
        <dbReference type="ARBA" id="ARBA00023012"/>
    </source>
</evidence>
<keyword evidence="6" id="KW-0175">Coiled coil</keyword>
<feature type="domain" description="Histidine kinase" evidence="7">
    <location>
        <begin position="290"/>
        <end position="382"/>
    </location>
</feature>
<organism evidence="8 9">
    <name type="scientific">Alkaliphilus serpentinus</name>
    <dbReference type="NCBI Taxonomy" id="1482731"/>
    <lineage>
        <taxon>Bacteria</taxon>
        <taxon>Bacillati</taxon>
        <taxon>Bacillota</taxon>
        <taxon>Clostridia</taxon>
        <taxon>Peptostreptococcales</taxon>
        <taxon>Natronincolaceae</taxon>
        <taxon>Alkaliphilus</taxon>
    </lineage>
</organism>
<dbReference type="Gene3D" id="1.20.5.1930">
    <property type="match status" value="1"/>
</dbReference>
<dbReference type="AlphaFoldDB" id="A0A833HN28"/>
<evidence type="ECO:0000256" key="2">
    <source>
        <dbReference type="ARBA" id="ARBA00012438"/>
    </source>
</evidence>
<dbReference type="EC" id="2.7.13.3" evidence="2"/>
<dbReference type="InterPro" id="IPR050482">
    <property type="entry name" value="Sensor_HK_TwoCompSys"/>
</dbReference>
<proteinExistence type="predicted"/>
<comment type="catalytic activity">
    <reaction evidence="1">
        <text>ATP + protein L-histidine = ADP + protein N-phospho-L-histidine.</text>
        <dbReference type="EC" id="2.7.13.3"/>
    </reaction>
</comment>
<evidence type="ECO:0000313" key="8">
    <source>
        <dbReference type="EMBL" id="KAB3529022.1"/>
    </source>
</evidence>
<dbReference type="PANTHER" id="PTHR24421">
    <property type="entry name" value="NITRATE/NITRITE SENSOR PROTEIN NARX-RELATED"/>
    <property type="match status" value="1"/>
</dbReference>
<dbReference type="PROSITE" id="PS50109">
    <property type="entry name" value="HIS_KIN"/>
    <property type="match status" value="1"/>
</dbReference>
<dbReference type="Pfam" id="PF02518">
    <property type="entry name" value="HATPase_c"/>
    <property type="match status" value="1"/>
</dbReference>
<name>A0A833HN28_9FIRM</name>
<comment type="caution">
    <text evidence="8">The sequence shown here is derived from an EMBL/GenBank/DDBJ whole genome shotgun (WGS) entry which is preliminary data.</text>
</comment>
<dbReference type="Pfam" id="PF05384">
    <property type="entry name" value="DegS"/>
    <property type="match status" value="1"/>
</dbReference>
<reference evidence="8 9" key="1">
    <citation type="submission" date="2019-10" db="EMBL/GenBank/DDBJ databases">
        <title>Alkaliphilus serpentinus sp. nov. and Alkaliphilus pronyensis sp. nov., two novel anaerobic alkaliphilic species isolated from the serpentinized-hosted hydrothermal field of the Prony Bay (New Caledonia).</title>
        <authorList>
            <person name="Postec A."/>
        </authorList>
    </citation>
    <scope>NUCLEOTIDE SEQUENCE [LARGE SCALE GENOMIC DNA]</scope>
    <source>
        <strain evidence="8 9">LacT</strain>
    </source>
</reference>
<evidence type="ECO:0000256" key="1">
    <source>
        <dbReference type="ARBA" id="ARBA00000085"/>
    </source>
</evidence>
<evidence type="ECO:0000256" key="3">
    <source>
        <dbReference type="ARBA" id="ARBA00022679"/>
    </source>
</evidence>
<dbReference type="InterPro" id="IPR036890">
    <property type="entry name" value="HATPase_C_sf"/>
</dbReference>
<protein>
    <recommendedName>
        <fullName evidence="2">histidine kinase</fullName>
        <ecNumber evidence="2">2.7.13.3</ecNumber>
    </recommendedName>
</protein>
<dbReference type="InterPro" id="IPR016381">
    <property type="entry name" value="Sig_transdc_His_kinase_DegS"/>
</dbReference>
<keyword evidence="4 8" id="KW-0418">Kinase</keyword>
<dbReference type="Pfam" id="PF07730">
    <property type="entry name" value="HisKA_3"/>
    <property type="match status" value="1"/>
</dbReference>
<dbReference type="Proteomes" id="UP000465601">
    <property type="component" value="Unassembled WGS sequence"/>
</dbReference>
<dbReference type="RefSeq" id="WP_151866259.1">
    <property type="nucleotide sequence ID" value="NZ_WBZB01000037.1"/>
</dbReference>
<dbReference type="SUPFAM" id="SSF55874">
    <property type="entry name" value="ATPase domain of HSP90 chaperone/DNA topoisomerase II/histidine kinase"/>
    <property type="match status" value="1"/>
</dbReference>
<dbReference type="GO" id="GO:0016020">
    <property type="term" value="C:membrane"/>
    <property type="evidence" value="ECO:0007669"/>
    <property type="project" value="InterPro"/>
</dbReference>
<dbReference type="PANTHER" id="PTHR24421:SF55">
    <property type="entry name" value="SENSOR HISTIDINE KINASE YDFH"/>
    <property type="match status" value="1"/>
</dbReference>
<dbReference type="InterPro" id="IPR005467">
    <property type="entry name" value="His_kinase_dom"/>
</dbReference>
<evidence type="ECO:0000256" key="6">
    <source>
        <dbReference type="SAM" id="Coils"/>
    </source>
</evidence>
<accession>A0A833HN28</accession>
<keyword evidence="5" id="KW-0902">Two-component regulatory system</keyword>
<dbReference type="InterPro" id="IPR011712">
    <property type="entry name" value="Sig_transdc_His_kin_sub3_dim/P"/>
</dbReference>
<evidence type="ECO:0000256" key="4">
    <source>
        <dbReference type="ARBA" id="ARBA00022777"/>
    </source>
</evidence>
<sequence>MVNGSYDIEEMNSILNKTVAAIEESKEAIFDIAENARKACNSIKKQLEETKQKMKTLLQEVELVEALEKNGRKRLLQVSKDFSKYSEEDIKKAYQQANELQIKLILKRQEENDLFRYRTELEMRFKQSEDTLKKAEELVSKIGVAMEYLTGNLQDLTTTLEDIQVKQNIGRRIIRAQEEERQRVARDIHDGPAQTFANVIIKAEICEKLMDIDKEKSKIELQVLRNILREGVKDIRKIIYNLRPMAIDDLGFIPMVQRYIEVFQKDTGIAVDFIILSQSQMEDQVKNLSIFRVIQESLNNIKKHSGAKNVKIKLEMNKKGISLYIIDDGIGFELNENEMEIRDDGGFGITNMKERVELLNGSLQIRSEVNKGTKINVNIPYE</sequence>
<evidence type="ECO:0000259" key="7">
    <source>
        <dbReference type="PROSITE" id="PS50109"/>
    </source>
</evidence>
<keyword evidence="3" id="KW-0808">Transferase</keyword>
<keyword evidence="9" id="KW-1185">Reference proteome</keyword>
<dbReference type="InterPro" id="IPR008595">
    <property type="entry name" value="DegS"/>
</dbReference>
<evidence type="ECO:0000313" key="9">
    <source>
        <dbReference type="Proteomes" id="UP000465601"/>
    </source>
</evidence>
<gene>
    <name evidence="8" type="ORF">F8153_10215</name>
</gene>
<dbReference type="OrthoDB" id="9781904at2"/>
<dbReference type="GO" id="GO:0046983">
    <property type="term" value="F:protein dimerization activity"/>
    <property type="evidence" value="ECO:0007669"/>
    <property type="project" value="InterPro"/>
</dbReference>
<dbReference type="EMBL" id="WBZB01000037">
    <property type="protein sequence ID" value="KAB3529022.1"/>
    <property type="molecule type" value="Genomic_DNA"/>
</dbReference>
<dbReference type="GO" id="GO:0000155">
    <property type="term" value="F:phosphorelay sensor kinase activity"/>
    <property type="evidence" value="ECO:0007669"/>
    <property type="project" value="InterPro"/>
</dbReference>
<dbReference type="CDD" id="cd16917">
    <property type="entry name" value="HATPase_UhpB-NarQ-NarX-like"/>
    <property type="match status" value="1"/>
</dbReference>
<dbReference type="PIRSF" id="PIRSF003169">
    <property type="entry name" value="STHK_DegS"/>
    <property type="match status" value="1"/>
</dbReference>
<dbReference type="InterPro" id="IPR003594">
    <property type="entry name" value="HATPase_dom"/>
</dbReference>